<name>A0A835ULI4_VANPL</name>
<dbReference type="Proteomes" id="UP000639772">
    <property type="component" value="Chromosome 10"/>
</dbReference>
<evidence type="ECO:0000313" key="2">
    <source>
        <dbReference type="Proteomes" id="UP000639772"/>
    </source>
</evidence>
<comment type="caution">
    <text evidence="1">The sequence shown here is derived from an EMBL/GenBank/DDBJ whole genome shotgun (WGS) entry which is preliminary data.</text>
</comment>
<accession>A0A835ULI4</accession>
<gene>
    <name evidence="1" type="ORF">HPP92_020221</name>
</gene>
<dbReference type="AlphaFoldDB" id="A0A835ULI4"/>
<reference evidence="1 2" key="1">
    <citation type="journal article" date="2020" name="Nat. Food">
        <title>A phased Vanilla planifolia genome enables genetic improvement of flavour and production.</title>
        <authorList>
            <person name="Hasing T."/>
            <person name="Tang H."/>
            <person name="Brym M."/>
            <person name="Khazi F."/>
            <person name="Huang T."/>
            <person name="Chambers A.H."/>
        </authorList>
    </citation>
    <scope>NUCLEOTIDE SEQUENCE [LARGE SCALE GENOMIC DNA]</scope>
    <source>
        <tissue evidence="1">Leaf</tissue>
    </source>
</reference>
<proteinExistence type="predicted"/>
<evidence type="ECO:0000313" key="1">
    <source>
        <dbReference type="EMBL" id="KAG0466057.1"/>
    </source>
</evidence>
<protein>
    <submittedName>
        <fullName evidence="1">Uncharacterized protein</fullName>
    </submittedName>
</protein>
<dbReference type="EMBL" id="JADCNM010000010">
    <property type="protein sequence ID" value="KAG0466057.1"/>
    <property type="molecule type" value="Genomic_DNA"/>
</dbReference>
<sequence length="66" mass="7214">MKEYVEVKVLVVVGVTKGGFVQGWILVGGSRMESNELDSWIGGIALPMREMELLVSSFVAELVKSD</sequence>
<organism evidence="1 2">
    <name type="scientific">Vanilla planifolia</name>
    <name type="common">Vanilla</name>
    <dbReference type="NCBI Taxonomy" id="51239"/>
    <lineage>
        <taxon>Eukaryota</taxon>
        <taxon>Viridiplantae</taxon>
        <taxon>Streptophyta</taxon>
        <taxon>Embryophyta</taxon>
        <taxon>Tracheophyta</taxon>
        <taxon>Spermatophyta</taxon>
        <taxon>Magnoliopsida</taxon>
        <taxon>Liliopsida</taxon>
        <taxon>Asparagales</taxon>
        <taxon>Orchidaceae</taxon>
        <taxon>Vanilloideae</taxon>
        <taxon>Vanilleae</taxon>
        <taxon>Vanilla</taxon>
    </lineage>
</organism>